<proteinExistence type="predicted"/>
<evidence type="ECO:0000313" key="2">
    <source>
        <dbReference type="EMBL" id="NDP47491.1"/>
    </source>
</evidence>
<dbReference type="EMBL" id="JAAFGW010000034">
    <property type="protein sequence ID" value="NDP47491.1"/>
    <property type="molecule type" value="Genomic_DNA"/>
</dbReference>
<sequence length="227" mass="24579">MTTLFGGLAAVLVLYAAGGWVRSLPPMLRAVLAGVLPLITYFALIVGQWPGLDVVAMHISVFLAAALVLYALNQFRQRGSGRMHWAPKLLTGFFIGLVFLNAALLQISTKGLPEPIAKWWLGNDDSAVFSGFSGVVAHGENAAKAVSSELNETYRESQLGWQVEFSGLESDERTRLISIRVKDRTGLPVDRVEAELILQRPGATKPTLFLPLMANEAGVYTATLSLP</sequence>
<organism evidence="2 3">
    <name type="scientific">Sulfuriferula multivorans</name>
    <dbReference type="NCBI Taxonomy" id="1559896"/>
    <lineage>
        <taxon>Bacteria</taxon>
        <taxon>Pseudomonadati</taxon>
        <taxon>Pseudomonadota</taxon>
        <taxon>Betaproteobacteria</taxon>
        <taxon>Nitrosomonadales</taxon>
        <taxon>Sulfuricellaceae</taxon>
        <taxon>Sulfuriferula</taxon>
    </lineage>
</organism>
<dbReference type="Proteomes" id="UP000483432">
    <property type="component" value="Unassembled WGS sequence"/>
</dbReference>
<name>A0A7C9K145_9PROT</name>
<feature type="transmembrane region" description="Helical" evidence="1">
    <location>
        <begin position="85"/>
        <end position="105"/>
    </location>
</feature>
<dbReference type="AlphaFoldDB" id="A0A7C9K145"/>
<keyword evidence="1" id="KW-0472">Membrane</keyword>
<protein>
    <submittedName>
        <fullName evidence="2">Uncharacterized protein</fullName>
    </submittedName>
</protein>
<reference evidence="2 3" key="1">
    <citation type="submission" date="2019-09" db="EMBL/GenBank/DDBJ databases">
        <title>H2 Metabolism Revealed by Metagenomic Analysis in Subglacial Sediment of East Antarctica.</title>
        <authorList>
            <person name="Yang Z."/>
            <person name="Zhang Y."/>
            <person name="Lv Y."/>
            <person name="Yan W."/>
            <person name="Xiao X."/>
            <person name="Sun B."/>
            <person name="Ma H."/>
        </authorList>
    </citation>
    <scope>NUCLEOTIDE SEQUENCE [LARGE SCALE GENOMIC DNA]</scope>
    <source>
        <strain evidence="2">Bin2_2</strain>
    </source>
</reference>
<evidence type="ECO:0000313" key="3">
    <source>
        <dbReference type="Proteomes" id="UP000483432"/>
    </source>
</evidence>
<dbReference type="Pfam" id="PF05751">
    <property type="entry name" value="FixH"/>
    <property type="match status" value="1"/>
</dbReference>
<gene>
    <name evidence="2" type="ORF">GZ085_03700</name>
</gene>
<keyword evidence="1" id="KW-1133">Transmembrane helix</keyword>
<keyword evidence="1" id="KW-0812">Transmembrane</keyword>
<feature type="transmembrane region" description="Helical" evidence="1">
    <location>
        <begin position="54"/>
        <end position="73"/>
    </location>
</feature>
<accession>A0A7C9K145</accession>
<feature type="non-terminal residue" evidence="2">
    <location>
        <position position="227"/>
    </location>
</feature>
<feature type="transmembrane region" description="Helical" evidence="1">
    <location>
        <begin position="28"/>
        <end position="47"/>
    </location>
</feature>
<evidence type="ECO:0000256" key="1">
    <source>
        <dbReference type="SAM" id="Phobius"/>
    </source>
</evidence>
<comment type="caution">
    <text evidence="2">The sequence shown here is derived from an EMBL/GenBank/DDBJ whole genome shotgun (WGS) entry which is preliminary data.</text>
</comment>
<dbReference type="InterPro" id="IPR008620">
    <property type="entry name" value="FixH"/>
</dbReference>